<dbReference type="AlphaFoldDB" id="A0A061J8P2"/>
<name>A0A061J8P2_TRYRA</name>
<reference evidence="2 3" key="1">
    <citation type="submission" date="2013-07" db="EMBL/GenBank/DDBJ databases">
        <authorList>
            <person name="Stoco P.H."/>
            <person name="Wagner G."/>
            <person name="Gerber A."/>
            <person name="Zaha A."/>
            <person name="Thompson C."/>
            <person name="Bartholomeu D.C."/>
            <person name="Luckemeyer D.D."/>
            <person name="Bahia D."/>
            <person name="Loreto E."/>
            <person name="Prestes E.B."/>
            <person name="Lima F.M."/>
            <person name="Rodrigues-Luiz G."/>
            <person name="Vallejo G.A."/>
            <person name="Filho J.F."/>
            <person name="Monteiro K.M."/>
            <person name="Tyler K.M."/>
            <person name="de Almeida L.G."/>
            <person name="Ortiz M.F."/>
            <person name="Siervo M.A."/>
            <person name="de Moraes M.H."/>
            <person name="Cunha O.L."/>
            <person name="Mendonca-Neto R."/>
            <person name="Silva R."/>
            <person name="Teixeira S.M."/>
            <person name="Murta S.M."/>
            <person name="Sincero T.C."/>
            <person name="Mendes T.A."/>
            <person name="Urmenyi T.P."/>
            <person name="Silva V.G."/>
            <person name="da Rocha W.D."/>
            <person name="Andersson B."/>
            <person name="Romanha A.J."/>
            <person name="Steindel M."/>
            <person name="de Vasconcelos A.T."/>
            <person name="Grisard E.C."/>
        </authorList>
    </citation>
    <scope>NUCLEOTIDE SEQUENCE [LARGE SCALE GENOMIC DNA]</scope>
    <source>
        <strain evidence="2 3">SC58</strain>
    </source>
</reference>
<accession>A0A061J8P2</accession>
<feature type="region of interest" description="Disordered" evidence="1">
    <location>
        <begin position="1"/>
        <end position="57"/>
    </location>
</feature>
<comment type="caution">
    <text evidence="2">The sequence shown here is derived from an EMBL/GenBank/DDBJ whole genome shotgun (WGS) entry which is preliminary data.</text>
</comment>
<organism evidence="2 3">
    <name type="scientific">Trypanosoma rangeli SC58</name>
    <dbReference type="NCBI Taxonomy" id="429131"/>
    <lineage>
        <taxon>Eukaryota</taxon>
        <taxon>Discoba</taxon>
        <taxon>Euglenozoa</taxon>
        <taxon>Kinetoplastea</taxon>
        <taxon>Metakinetoplastina</taxon>
        <taxon>Trypanosomatida</taxon>
        <taxon>Trypanosomatidae</taxon>
        <taxon>Trypanosoma</taxon>
        <taxon>Herpetosoma</taxon>
    </lineage>
</organism>
<dbReference type="OrthoDB" id="250307at2759"/>
<sequence>MLNDDEGSDGDAQRPYDKASSSYRAPAQPRRERVTGNYENAPPGVGRQSRPLHGDAHRNVLSLLDGASGVGGHIDHGLL</sequence>
<gene>
    <name evidence="2" type="ORF">TRSC58_00974</name>
</gene>
<dbReference type="Proteomes" id="UP000031737">
    <property type="component" value="Unassembled WGS sequence"/>
</dbReference>
<dbReference type="EMBL" id="AUPL01000974">
    <property type="protein sequence ID" value="ESL11279.1"/>
    <property type="molecule type" value="Genomic_DNA"/>
</dbReference>
<dbReference type="VEuPathDB" id="TriTrypDB:TRSC58_00974"/>
<proteinExistence type="predicted"/>
<protein>
    <submittedName>
        <fullName evidence="2">Uncharacterized protein</fullName>
    </submittedName>
</protein>
<evidence type="ECO:0000313" key="2">
    <source>
        <dbReference type="EMBL" id="ESL11279.1"/>
    </source>
</evidence>
<evidence type="ECO:0000313" key="3">
    <source>
        <dbReference type="Proteomes" id="UP000031737"/>
    </source>
</evidence>
<keyword evidence="3" id="KW-1185">Reference proteome</keyword>
<evidence type="ECO:0000256" key="1">
    <source>
        <dbReference type="SAM" id="MobiDB-lite"/>
    </source>
</evidence>